<dbReference type="EMBL" id="LSRL02000062">
    <property type="protein sequence ID" value="TDG46268.1"/>
    <property type="molecule type" value="Genomic_DNA"/>
</dbReference>
<feature type="transmembrane region" description="Helical" evidence="2">
    <location>
        <begin position="245"/>
        <end position="266"/>
    </location>
</feature>
<organism evidence="3 4">
    <name type="scientific">Drosophila navojoa</name>
    <name type="common">Fruit fly</name>
    <dbReference type="NCBI Taxonomy" id="7232"/>
    <lineage>
        <taxon>Eukaryota</taxon>
        <taxon>Metazoa</taxon>
        <taxon>Ecdysozoa</taxon>
        <taxon>Arthropoda</taxon>
        <taxon>Hexapoda</taxon>
        <taxon>Insecta</taxon>
        <taxon>Pterygota</taxon>
        <taxon>Neoptera</taxon>
        <taxon>Endopterygota</taxon>
        <taxon>Diptera</taxon>
        <taxon>Brachycera</taxon>
        <taxon>Muscomorpha</taxon>
        <taxon>Ephydroidea</taxon>
        <taxon>Drosophilidae</taxon>
        <taxon>Drosophila</taxon>
    </lineage>
</organism>
<feature type="transmembrane region" description="Helical" evidence="2">
    <location>
        <begin position="158"/>
        <end position="177"/>
    </location>
</feature>
<dbReference type="Proteomes" id="UP000295192">
    <property type="component" value="Unassembled WGS sequence"/>
</dbReference>
<gene>
    <name evidence="3" type="ORF">AWZ03_007344</name>
</gene>
<dbReference type="OMA" id="FQARFIC"/>
<protein>
    <submittedName>
        <fullName evidence="3">Uncharacterized protein</fullName>
    </submittedName>
</protein>
<keyword evidence="2" id="KW-0812">Transmembrane</keyword>
<keyword evidence="2" id="KW-0472">Membrane</keyword>
<accession>A0A484BC26</accession>
<keyword evidence="4" id="KW-1185">Reference proteome</keyword>
<proteinExistence type="predicted"/>
<feature type="compositionally biased region" description="Low complexity" evidence="1">
    <location>
        <begin position="50"/>
        <end position="59"/>
    </location>
</feature>
<reference evidence="3 4" key="1">
    <citation type="journal article" date="2019" name="J. Hered.">
        <title>An Improved Genome Assembly for Drosophila navojoa, the Basal Species in the mojavensis Cluster.</title>
        <authorList>
            <person name="Vanderlinde T."/>
            <person name="Dupim E.G."/>
            <person name="Nazario-Yepiz N.O."/>
            <person name="Carvalho A.B."/>
        </authorList>
    </citation>
    <scope>NUCLEOTIDE SEQUENCE [LARGE SCALE GENOMIC DNA]</scope>
    <source>
        <strain evidence="3">Navoj_Jal97</strain>
        <tissue evidence="3">Whole organism</tissue>
    </source>
</reference>
<comment type="caution">
    <text evidence="3">The sequence shown here is derived from an EMBL/GenBank/DDBJ whole genome shotgun (WGS) entry which is preliminary data.</text>
</comment>
<sequence length="320" mass="36896">MPPTNRQTLQSSNRAEQMRQLEQLQRQQREQEQQQRIQVLQRQLQQLQQQQSPQQQQQNQPPPPPQIVFARGNPPDNLRGDGNRVVVVIPETLYQRFIRLVYLWALLFIIICCTTWLVISGLRINLRDKVPVPFYVWFILAMIALMVLQCCPKTQRIYPLNWILVFLVVLTVTLGGAYSMDLFGWKILLTGMAISFVLVALFHVMGAVCPQAWLPGGLLTGCVTLLLVVAMMVFFFLMIFMRDPVYCLVFFVLLLAMTLLAMPYHAQFIHGRLQAIPLFTMGTCALSVFIDFITCALCISIFYLYYIYTKTGEWFSVAED</sequence>
<dbReference type="OrthoDB" id="7869926at2759"/>
<evidence type="ECO:0000313" key="3">
    <source>
        <dbReference type="EMBL" id="TDG46268.1"/>
    </source>
</evidence>
<feature type="region of interest" description="Disordered" evidence="1">
    <location>
        <begin position="50"/>
        <end position="76"/>
    </location>
</feature>
<dbReference type="AlphaFoldDB" id="A0A484BC26"/>
<feature type="transmembrane region" description="Helical" evidence="2">
    <location>
        <begin position="278"/>
        <end position="306"/>
    </location>
</feature>
<feature type="transmembrane region" description="Helical" evidence="2">
    <location>
        <begin position="183"/>
        <end position="205"/>
    </location>
</feature>
<name>A0A484BC26_DRONA</name>
<evidence type="ECO:0000256" key="1">
    <source>
        <dbReference type="SAM" id="MobiDB-lite"/>
    </source>
</evidence>
<feature type="compositionally biased region" description="Polar residues" evidence="1">
    <location>
        <begin position="1"/>
        <end position="15"/>
    </location>
</feature>
<feature type="transmembrane region" description="Helical" evidence="2">
    <location>
        <begin position="100"/>
        <end position="122"/>
    </location>
</feature>
<feature type="region of interest" description="Disordered" evidence="1">
    <location>
        <begin position="1"/>
        <end position="27"/>
    </location>
</feature>
<feature type="transmembrane region" description="Helical" evidence="2">
    <location>
        <begin position="134"/>
        <end position="151"/>
    </location>
</feature>
<evidence type="ECO:0000256" key="2">
    <source>
        <dbReference type="SAM" id="Phobius"/>
    </source>
</evidence>
<feature type="transmembrane region" description="Helical" evidence="2">
    <location>
        <begin position="217"/>
        <end position="239"/>
    </location>
</feature>
<evidence type="ECO:0000313" key="4">
    <source>
        <dbReference type="Proteomes" id="UP000295192"/>
    </source>
</evidence>
<keyword evidence="2" id="KW-1133">Transmembrane helix</keyword>